<sequence length="537" mass="58125">MNPIDDSNNNNNNIKKEEPQLKNDIELYRINTHDDINESFYNSQKKEGRFSGRSKRVFYLLAAIAVIVTVVLLIVFLIPRDKDILQPKRNIILLIGDGFGPASATMARIAKNGKTGVLNMDSHLVGTLKTFSSSSDVTDSAAGATAYAAGVHTYNGAISVDPDTQKPVGAIIDATTTQGLRSGLVVTTRLSDATPACFYAHSSQRQYEEFIISQVMNSDISVLMGGGLSKWSNATLDTAKSRNYTIASTRDEMWASKNTSKILGLFAADNLPYEIDRVTFGMTHIPTLAEMTTKALQILSEDNDSGFFLMVEGSQIDIAGHSNDAATQIRETLALDAAFQVVLEYAKNDPNTIVLMTADHETGGLTLGYQPVDSYAGEALYQWDPYTLMSINASSQTMAGFIQGNITAAGPTADIATIIRTTVGHYTPSGNVTITDADIAFLAPLANTTSMWVFGRALGRVISSKANVGFTTTGHTGVDVNLYAFHANDQDLIEELRGNHENIYLGQFIASNLKLDLAAQTTRLANFSTTPSPQQQK</sequence>
<keyword evidence="7 9" id="KW-0460">Magnesium</keyword>
<comment type="cofactor">
    <cofactor evidence="9">
        <name>Zn(2+)</name>
        <dbReference type="ChEBI" id="CHEBI:29105"/>
    </cofactor>
    <text evidence="9">Binds 2 Zn(2+) ions.</text>
</comment>
<dbReference type="InterPro" id="IPR017850">
    <property type="entry name" value="Alkaline_phosphatase_core_sf"/>
</dbReference>
<feature type="binding site" evidence="9">
    <location>
        <position position="194"/>
    </location>
    <ligand>
        <name>Mg(2+)</name>
        <dbReference type="ChEBI" id="CHEBI:18420"/>
    </ligand>
</feature>
<dbReference type="STRING" id="1054147.F4PU27"/>
<feature type="binding site" evidence="9">
    <location>
        <position position="97"/>
    </location>
    <ligand>
        <name>Mg(2+)</name>
        <dbReference type="ChEBI" id="CHEBI:18420"/>
    </ligand>
</feature>
<dbReference type="GO" id="GO:0004035">
    <property type="term" value="F:alkaline phosphatase activity"/>
    <property type="evidence" value="ECO:0007669"/>
    <property type="project" value="UniProtKB-EC"/>
</dbReference>
<feature type="binding site" evidence="9">
    <location>
        <position position="97"/>
    </location>
    <ligand>
        <name>Zn(2+)</name>
        <dbReference type="ChEBI" id="CHEBI:29105"/>
        <label>2</label>
    </ligand>
</feature>
<dbReference type="EC" id="3.1.3.1" evidence="2 11"/>
<keyword evidence="5 11" id="KW-0378">Hydrolase</keyword>
<evidence type="ECO:0000256" key="10">
    <source>
        <dbReference type="RuleBase" id="RU003946"/>
    </source>
</evidence>
<dbReference type="GO" id="GO:0000331">
    <property type="term" value="C:contractile vacuole"/>
    <property type="evidence" value="ECO:0007669"/>
    <property type="project" value="EnsemblProtists"/>
</dbReference>
<evidence type="ECO:0000256" key="1">
    <source>
        <dbReference type="ARBA" id="ARBA00005984"/>
    </source>
</evidence>
<evidence type="ECO:0000256" key="5">
    <source>
        <dbReference type="ARBA" id="ARBA00022801"/>
    </source>
</evidence>
<protein>
    <recommendedName>
        <fullName evidence="2 11">Alkaline phosphatase</fullName>
        <ecNumber evidence="2 11">3.1.3.1</ecNumber>
    </recommendedName>
</protein>
<keyword evidence="4 9" id="KW-0479">Metal-binding</keyword>
<comment type="catalytic activity">
    <reaction evidence="11">
        <text>a phosphate monoester + H2O = an alcohol + phosphate</text>
        <dbReference type="Rhea" id="RHEA:15017"/>
        <dbReference type="ChEBI" id="CHEBI:15377"/>
        <dbReference type="ChEBI" id="CHEBI:30879"/>
        <dbReference type="ChEBI" id="CHEBI:43474"/>
        <dbReference type="ChEBI" id="CHEBI:67140"/>
        <dbReference type="EC" id="3.1.3.1"/>
    </reaction>
</comment>
<dbReference type="PRINTS" id="PR00113">
    <property type="entry name" value="ALKPHPHTASE"/>
</dbReference>
<feature type="binding site" evidence="9">
    <location>
        <position position="475"/>
    </location>
    <ligand>
        <name>Zn(2+)</name>
        <dbReference type="ChEBI" id="CHEBI:29105"/>
        <label>2</label>
    </ligand>
</feature>
<accession>F4PU27</accession>
<evidence type="ECO:0000313" key="13">
    <source>
        <dbReference type="EMBL" id="EGG20953.1"/>
    </source>
</evidence>
<evidence type="ECO:0000256" key="9">
    <source>
        <dbReference type="PIRSR" id="PIRSR601952-2"/>
    </source>
</evidence>
<keyword evidence="12" id="KW-0472">Membrane</keyword>
<evidence type="ECO:0000256" key="7">
    <source>
        <dbReference type="ARBA" id="ARBA00022842"/>
    </source>
</evidence>
<evidence type="ECO:0000313" key="14">
    <source>
        <dbReference type="Proteomes" id="UP000007797"/>
    </source>
</evidence>
<dbReference type="EMBL" id="GL883010">
    <property type="protein sequence ID" value="EGG20953.1"/>
    <property type="molecule type" value="Genomic_DNA"/>
</dbReference>
<keyword evidence="6 9" id="KW-0862">Zinc</keyword>
<dbReference type="GeneID" id="14874041"/>
<dbReference type="InterPro" id="IPR001952">
    <property type="entry name" value="Alkaline_phosphatase"/>
</dbReference>
<evidence type="ECO:0000256" key="8">
    <source>
        <dbReference type="PIRSR" id="PIRSR601952-1"/>
    </source>
</evidence>
<feature type="binding site" evidence="9">
    <location>
        <position position="192"/>
    </location>
    <ligand>
        <name>Mg(2+)</name>
        <dbReference type="ChEBI" id="CHEBI:18420"/>
    </ligand>
</feature>
<keyword evidence="12" id="KW-1133">Transmembrane helix</keyword>
<evidence type="ECO:0000256" key="12">
    <source>
        <dbReference type="SAM" id="Phobius"/>
    </source>
</evidence>
<feature type="binding site" evidence="9">
    <location>
        <position position="359"/>
    </location>
    <ligand>
        <name>Zn(2+)</name>
        <dbReference type="ChEBI" id="CHEBI:29105"/>
        <label>2</label>
    </ligand>
</feature>
<dbReference type="RefSeq" id="XP_004358803.1">
    <property type="nucleotide sequence ID" value="XM_004358746.1"/>
</dbReference>
<dbReference type="PROSITE" id="PS00123">
    <property type="entry name" value="ALKALINE_PHOSPHATASE"/>
    <property type="match status" value="1"/>
</dbReference>
<dbReference type="SUPFAM" id="SSF53649">
    <property type="entry name" value="Alkaline phosphatase-like"/>
    <property type="match status" value="1"/>
</dbReference>
<name>F4PU27_CACFS</name>
<dbReference type="AlphaFoldDB" id="F4PU27"/>
<feature type="binding site" evidence="9">
    <location>
        <position position="321"/>
    </location>
    <ligand>
        <name>Zn(2+)</name>
        <dbReference type="ChEBI" id="CHEBI:29105"/>
        <label>2</label>
    </ligand>
</feature>
<dbReference type="GO" id="GO:0030587">
    <property type="term" value="P:sorocarp development"/>
    <property type="evidence" value="ECO:0007669"/>
    <property type="project" value="EnsemblProtists"/>
</dbReference>
<evidence type="ECO:0000256" key="4">
    <source>
        <dbReference type="ARBA" id="ARBA00022723"/>
    </source>
</evidence>
<dbReference type="CDD" id="cd16012">
    <property type="entry name" value="ALP"/>
    <property type="match status" value="1"/>
</dbReference>
<keyword evidence="12" id="KW-0812">Transmembrane</keyword>
<dbReference type="Gene3D" id="3.40.720.10">
    <property type="entry name" value="Alkaline Phosphatase, subunit A"/>
    <property type="match status" value="1"/>
</dbReference>
<dbReference type="InterPro" id="IPR018299">
    <property type="entry name" value="Alkaline_phosphatase_AS"/>
</dbReference>
<evidence type="ECO:0000256" key="2">
    <source>
        <dbReference type="ARBA" id="ARBA00012647"/>
    </source>
</evidence>
<dbReference type="GO" id="GO:0046872">
    <property type="term" value="F:metal ion binding"/>
    <property type="evidence" value="ECO:0007669"/>
    <property type="project" value="UniProtKB-KW"/>
</dbReference>
<dbReference type="KEGG" id="dfa:DFA_00822"/>
<feature type="active site" description="Phosphoserine intermediate" evidence="8">
    <location>
        <position position="140"/>
    </location>
</feature>
<keyword evidence="3" id="KW-0597">Phosphoprotein</keyword>
<keyword evidence="14" id="KW-1185">Reference proteome</keyword>
<dbReference type="PANTHER" id="PTHR11596:SF5">
    <property type="entry name" value="ALKALINE PHOSPHATASE"/>
    <property type="match status" value="1"/>
</dbReference>
<gene>
    <name evidence="13" type="primary">alp</name>
    <name evidence="13" type="ORF">DFA_00822</name>
</gene>
<proteinExistence type="inferred from homology"/>
<dbReference type="OMA" id="KAAGYMT"/>
<feature type="binding site" evidence="9">
    <location>
        <position position="317"/>
    </location>
    <ligand>
        <name>Zn(2+)</name>
        <dbReference type="ChEBI" id="CHEBI:29105"/>
        <label>2</label>
    </ligand>
</feature>
<feature type="binding site" evidence="9">
    <location>
        <position position="360"/>
    </location>
    <ligand>
        <name>Zn(2+)</name>
        <dbReference type="ChEBI" id="CHEBI:29105"/>
        <label>2</label>
    </ligand>
</feature>
<dbReference type="SMART" id="SM00098">
    <property type="entry name" value="alkPPc"/>
    <property type="match status" value="1"/>
</dbReference>
<dbReference type="Pfam" id="PF00245">
    <property type="entry name" value="Alk_phosphatase"/>
    <property type="match status" value="1"/>
</dbReference>
<reference evidence="14" key="1">
    <citation type="journal article" date="2011" name="Genome Res.">
        <title>Phylogeny-wide analysis of social amoeba genomes highlights ancient origins for complex intercellular communication.</title>
        <authorList>
            <person name="Heidel A.J."/>
            <person name="Lawal H.M."/>
            <person name="Felder M."/>
            <person name="Schilde C."/>
            <person name="Helps N.R."/>
            <person name="Tunggal B."/>
            <person name="Rivero F."/>
            <person name="John U."/>
            <person name="Schleicher M."/>
            <person name="Eichinger L."/>
            <person name="Platzer M."/>
            <person name="Noegel A.A."/>
            <person name="Schaap P."/>
            <person name="Gloeckner G."/>
        </authorList>
    </citation>
    <scope>NUCLEOTIDE SEQUENCE [LARGE SCALE GENOMIC DNA]</scope>
    <source>
        <strain evidence="14">SH3</strain>
    </source>
</reference>
<comment type="similarity">
    <text evidence="1 10">Belongs to the alkaline phosphatase family.</text>
</comment>
<dbReference type="Proteomes" id="UP000007797">
    <property type="component" value="Unassembled WGS sequence"/>
</dbReference>
<organism evidence="13 14">
    <name type="scientific">Cavenderia fasciculata</name>
    <name type="common">Slime mold</name>
    <name type="synonym">Dictyostelium fasciculatum</name>
    <dbReference type="NCBI Taxonomy" id="261658"/>
    <lineage>
        <taxon>Eukaryota</taxon>
        <taxon>Amoebozoa</taxon>
        <taxon>Evosea</taxon>
        <taxon>Eumycetozoa</taxon>
        <taxon>Dictyostelia</taxon>
        <taxon>Acytosteliales</taxon>
        <taxon>Cavenderiaceae</taxon>
        <taxon>Cavenderia</taxon>
    </lineage>
</organism>
<evidence type="ECO:0000256" key="6">
    <source>
        <dbReference type="ARBA" id="ARBA00022833"/>
    </source>
</evidence>
<dbReference type="Gene3D" id="1.10.60.40">
    <property type="match status" value="1"/>
</dbReference>
<comment type="cofactor">
    <cofactor evidence="9">
        <name>Mg(2+)</name>
        <dbReference type="ChEBI" id="CHEBI:18420"/>
    </cofactor>
    <text evidence="9">Binds 1 Mg(2+) ion.</text>
</comment>
<feature type="binding site" evidence="9">
    <location>
        <position position="312"/>
    </location>
    <ligand>
        <name>Mg(2+)</name>
        <dbReference type="ChEBI" id="CHEBI:18420"/>
    </ligand>
</feature>
<evidence type="ECO:0000256" key="11">
    <source>
        <dbReference type="RuleBase" id="RU003947"/>
    </source>
</evidence>
<dbReference type="OrthoDB" id="7392499at2759"/>
<evidence type="ECO:0000256" key="3">
    <source>
        <dbReference type="ARBA" id="ARBA00022553"/>
    </source>
</evidence>
<feature type="transmembrane region" description="Helical" evidence="12">
    <location>
        <begin position="57"/>
        <end position="78"/>
    </location>
</feature>
<dbReference type="PANTHER" id="PTHR11596">
    <property type="entry name" value="ALKALINE PHOSPHATASE"/>
    <property type="match status" value="1"/>
</dbReference>